<dbReference type="PROSITE" id="PS51450">
    <property type="entry name" value="LRR"/>
    <property type="match status" value="1"/>
</dbReference>
<organism evidence="5 6">
    <name type="scientific">Heterorhabditis bacteriophora</name>
    <name type="common">Entomopathogenic nematode worm</name>
    <dbReference type="NCBI Taxonomy" id="37862"/>
    <lineage>
        <taxon>Eukaryota</taxon>
        <taxon>Metazoa</taxon>
        <taxon>Ecdysozoa</taxon>
        <taxon>Nematoda</taxon>
        <taxon>Chromadorea</taxon>
        <taxon>Rhabditida</taxon>
        <taxon>Rhabditina</taxon>
        <taxon>Rhabditomorpha</taxon>
        <taxon>Strongyloidea</taxon>
        <taxon>Heterorhabditidae</taxon>
        <taxon>Heterorhabditis</taxon>
    </lineage>
</organism>
<dbReference type="WBParaSite" id="Hba_07948">
    <property type="protein sequence ID" value="Hba_07948"/>
    <property type="gene ID" value="Hba_07948"/>
</dbReference>
<dbReference type="Pfam" id="PF14580">
    <property type="entry name" value="LRR_9"/>
    <property type="match status" value="1"/>
</dbReference>
<dbReference type="Gene3D" id="3.80.10.10">
    <property type="entry name" value="Ribonuclease Inhibitor"/>
    <property type="match status" value="1"/>
</dbReference>
<dbReference type="AlphaFoldDB" id="A0A1I7WS27"/>
<name>A0A1I7WS27_HETBA</name>
<dbReference type="GO" id="GO:0005634">
    <property type="term" value="C:nucleus"/>
    <property type="evidence" value="ECO:0007669"/>
    <property type="project" value="TreeGrafter"/>
</dbReference>
<dbReference type="Proteomes" id="UP000095283">
    <property type="component" value="Unplaced"/>
</dbReference>
<proteinExistence type="inferred from homology"/>
<keyword evidence="1" id="KW-0433">Leucine-rich repeat</keyword>
<evidence type="ECO:0000256" key="1">
    <source>
        <dbReference type="ARBA" id="ARBA00022614"/>
    </source>
</evidence>
<feature type="compositionally biased region" description="Acidic residues" evidence="4">
    <location>
        <begin position="152"/>
        <end position="175"/>
    </location>
</feature>
<feature type="compositionally biased region" description="Acidic residues" evidence="4">
    <location>
        <begin position="189"/>
        <end position="200"/>
    </location>
</feature>
<evidence type="ECO:0000256" key="4">
    <source>
        <dbReference type="SAM" id="MobiDB-lite"/>
    </source>
</evidence>
<protein>
    <submittedName>
        <fullName evidence="6">LRRcap domain-containing protein</fullName>
    </submittedName>
</protein>
<reference evidence="6" key="1">
    <citation type="submission" date="2016-11" db="UniProtKB">
        <authorList>
            <consortium name="WormBaseParasite"/>
        </authorList>
    </citation>
    <scope>IDENTIFICATION</scope>
</reference>
<keyword evidence="2" id="KW-0677">Repeat</keyword>
<dbReference type="InterPro" id="IPR032675">
    <property type="entry name" value="LRR_dom_sf"/>
</dbReference>
<sequence length="235" mass="25447">MEARYALELRDRDPATVEDLVLDGCEATEISGIDDKLVNLQSLSLINVGLLSLKGLPKLLQLTKLDLSDNKISDGLDIVASNCPELLHLNLASNKITNLDILSVFKDSHLAELDLFSNPVSNPGDEAYRSKVFDLIPSLQILDGCDVNGEEVEDSIDGEASGEEEDSGDEDESGSEVDGPGLSYLDNSQLDEDETEDYEPTGDLPKGSIPERRGTKRRNEANGGQAEPEAKKSDD</sequence>
<dbReference type="GO" id="GO:0042393">
    <property type="term" value="F:histone binding"/>
    <property type="evidence" value="ECO:0007669"/>
    <property type="project" value="TreeGrafter"/>
</dbReference>
<dbReference type="SUPFAM" id="SSF52058">
    <property type="entry name" value="L domain-like"/>
    <property type="match status" value="1"/>
</dbReference>
<dbReference type="InterPro" id="IPR001611">
    <property type="entry name" value="Leu-rich_rpt"/>
</dbReference>
<evidence type="ECO:0000256" key="2">
    <source>
        <dbReference type="ARBA" id="ARBA00022737"/>
    </source>
</evidence>
<evidence type="ECO:0000313" key="5">
    <source>
        <dbReference type="Proteomes" id="UP000095283"/>
    </source>
</evidence>
<dbReference type="FunFam" id="3.80.10.10:FF:000131">
    <property type="entry name" value="acidic leucine-rich nuclear phosphoprotein 32-related protein-like"/>
    <property type="match status" value="1"/>
</dbReference>
<accession>A0A1I7WS27</accession>
<dbReference type="InterPro" id="IPR045081">
    <property type="entry name" value="AN32"/>
</dbReference>
<feature type="compositionally biased region" description="Basic and acidic residues" evidence="4">
    <location>
        <begin position="209"/>
        <end position="220"/>
    </location>
</feature>
<keyword evidence="5" id="KW-1185">Reference proteome</keyword>
<dbReference type="PANTHER" id="PTHR11375">
    <property type="entry name" value="ACIDIC LEUCINE-RICH NUCLEAR PHOSPHOPROTEIN 32"/>
    <property type="match status" value="1"/>
</dbReference>
<evidence type="ECO:0000256" key="3">
    <source>
        <dbReference type="ARBA" id="ARBA00025777"/>
    </source>
</evidence>
<comment type="similarity">
    <text evidence="3">Belongs to the ANP32 family.</text>
</comment>
<feature type="region of interest" description="Disordered" evidence="4">
    <location>
        <begin position="152"/>
        <end position="235"/>
    </location>
</feature>
<evidence type="ECO:0000313" key="6">
    <source>
        <dbReference type="WBParaSite" id="Hba_07948"/>
    </source>
</evidence>
<dbReference type="PANTHER" id="PTHR11375:SF0">
    <property type="entry name" value="ACIDIC LEUCINE-RICH NUCLEAR PHOSPHOPROTEIN 32 FAMILY MEMBER A"/>
    <property type="match status" value="1"/>
</dbReference>